<evidence type="ECO:0000256" key="1">
    <source>
        <dbReference type="SAM" id="MobiDB-lite"/>
    </source>
</evidence>
<dbReference type="PANTHER" id="PTHR46954:SF1">
    <property type="entry name" value="C2H2-TYPE DOMAIN-CONTAINING PROTEIN"/>
    <property type="match status" value="1"/>
</dbReference>
<dbReference type="HOGENOM" id="CLU_956915_0_0_1"/>
<accession>U9U822</accession>
<gene>
    <name evidence="2" type="ORF">GLOINDRAFT_24641</name>
</gene>
<name>U9U822_RHIID</name>
<feature type="region of interest" description="Disordered" evidence="1">
    <location>
        <begin position="1"/>
        <end position="23"/>
    </location>
</feature>
<proteinExistence type="predicted"/>
<reference evidence="2" key="1">
    <citation type="submission" date="2013-07" db="EMBL/GenBank/DDBJ databases">
        <title>The genome of an arbuscular mycorrhizal fungus provides insights into the evolution of the oldest plant symbiosis.</title>
        <authorList>
            <consortium name="DOE Joint Genome Institute"/>
            <person name="Tisserant E."/>
            <person name="Malbreil M."/>
            <person name="Kuo A."/>
            <person name="Kohler A."/>
            <person name="Symeonidi A."/>
            <person name="Balestrini R."/>
            <person name="Charron P."/>
            <person name="Duensing N."/>
            <person name="Frei-dit-Frey N."/>
            <person name="Gianinazzi-Pearson V."/>
            <person name="Gilbert B."/>
            <person name="Handa Y."/>
            <person name="Hijri M."/>
            <person name="Kaul R."/>
            <person name="Kawaguchi M."/>
            <person name="Krajinski F."/>
            <person name="Lammers P."/>
            <person name="Lapierre D."/>
            <person name="Masclaux F.G."/>
            <person name="Murat C."/>
            <person name="Morin E."/>
            <person name="Ndikumana S."/>
            <person name="Pagni M."/>
            <person name="Petitpierre D."/>
            <person name="Requena N."/>
            <person name="Rosikiewicz P."/>
            <person name="Riley R."/>
            <person name="Saito K."/>
            <person name="San Clemente H."/>
            <person name="Shapiro H."/>
            <person name="van Tuinen D."/>
            <person name="Becard G."/>
            <person name="Bonfante P."/>
            <person name="Paszkowski U."/>
            <person name="Shachar-Hill Y."/>
            <person name="Young J.P."/>
            <person name="Sanders I.R."/>
            <person name="Henrissat B."/>
            <person name="Rensing S.A."/>
            <person name="Grigoriev I.V."/>
            <person name="Corradi N."/>
            <person name="Roux C."/>
            <person name="Martin F."/>
        </authorList>
    </citation>
    <scope>NUCLEOTIDE SEQUENCE</scope>
    <source>
        <strain evidence="2">DAOM 197198</strain>
    </source>
</reference>
<protein>
    <submittedName>
        <fullName evidence="2">Uncharacterized protein</fullName>
    </submittedName>
</protein>
<dbReference type="PANTHER" id="PTHR46954">
    <property type="entry name" value="C2H2-TYPE DOMAIN-CONTAINING PROTEIN"/>
    <property type="match status" value="1"/>
</dbReference>
<organism evidence="2">
    <name type="scientific">Rhizophagus irregularis (strain DAOM 181602 / DAOM 197198 / MUCL 43194)</name>
    <name type="common">Arbuscular mycorrhizal fungus</name>
    <name type="synonym">Glomus intraradices</name>
    <dbReference type="NCBI Taxonomy" id="747089"/>
    <lineage>
        <taxon>Eukaryota</taxon>
        <taxon>Fungi</taxon>
        <taxon>Fungi incertae sedis</taxon>
        <taxon>Mucoromycota</taxon>
        <taxon>Glomeromycotina</taxon>
        <taxon>Glomeromycetes</taxon>
        <taxon>Glomerales</taxon>
        <taxon>Glomeraceae</taxon>
        <taxon>Rhizophagus</taxon>
    </lineage>
</organism>
<dbReference type="VEuPathDB" id="FungiDB:RhiirFUN_005776"/>
<dbReference type="AlphaFoldDB" id="U9U822"/>
<evidence type="ECO:0000313" key="2">
    <source>
        <dbReference type="EMBL" id="ESA14733.1"/>
    </source>
</evidence>
<dbReference type="EMBL" id="KI282637">
    <property type="protein sequence ID" value="ESA14733.1"/>
    <property type="molecule type" value="Genomic_DNA"/>
</dbReference>
<sequence length="291" mass="32790">MRLRNPAPRELREDLTPPLPTIHSRGFTQEIPVNAAAQKKASNEITIAEKKLTEFKQIYNLTTDFQLRHDIAHHHPVWVAVAGVSRTEIRDHPNGHYCLVSVKSVKQFANVFADMSVVISQDDKAKIGLGIPAVGNGQKLILSVYLIIRLNESNDELRTGKLAIYVSILSGKLAGIILPIDHFGTHLNTQGKVINPELALQNFKYAGEALCDIWRHVLSFGRSVDARYVEELVNLFEDLHFEGIDKENAEQQKKRTKRTKIIQQNVLCRDHGLKIIVTYANILLILNDAQI</sequence>